<dbReference type="EMBL" id="CP054056">
    <property type="protein sequence ID" value="QKJ25007.1"/>
    <property type="molecule type" value="Genomic_DNA"/>
</dbReference>
<feature type="signal peptide" evidence="1">
    <location>
        <begin position="1"/>
        <end position="22"/>
    </location>
</feature>
<dbReference type="PROSITE" id="PS51257">
    <property type="entry name" value="PROKAR_LIPOPROTEIN"/>
    <property type="match status" value="1"/>
</dbReference>
<keyword evidence="1" id="KW-0732">Signal</keyword>
<evidence type="ECO:0000313" key="3">
    <source>
        <dbReference type="Proteomes" id="UP000501003"/>
    </source>
</evidence>
<dbReference type="AlphaFoldDB" id="A0A7D4QMG9"/>
<evidence type="ECO:0000256" key="1">
    <source>
        <dbReference type="SAM" id="SignalP"/>
    </source>
</evidence>
<proteinExistence type="predicted"/>
<dbReference type="Proteomes" id="UP000501003">
    <property type="component" value="Chromosome"/>
</dbReference>
<gene>
    <name evidence="2" type="ORF">HRU87_02050</name>
</gene>
<protein>
    <recommendedName>
        <fullName evidence="4">Lipoprotein</fullName>
    </recommendedName>
</protein>
<accession>A0A7D4QMG9</accession>
<dbReference type="KEGG" id="aqg:HRU87_02050"/>
<name>A0A7D4QMG9_9MICO</name>
<keyword evidence="3" id="KW-1185">Reference proteome</keyword>
<organism evidence="2 3">
    <name type="scientific">Aquiluna borgnonia</name>
    <dbReference type="NCBI Taxonomy" id="2499157"/>
    <lineage>
        <taxon>Bacteria</taxon>
        <taxon>Bacillati</taxon>
        <taxon>Actinomycetota</taxon>
        <taxon>Actinomycetes</taxon>
        <taxon>Micrococcales</taxon>
        <taxon>Microbacteriaceae</taxon>
        <taxon>Luna cluster</taxon>
        <taxon>Luna-1 subcluster</taxon>
        <taxon>Aquiluna</taxon>
    </lineage>
</organism>
<evidence type="ECO:0000313" key="2">
    <source>
        <dbReference type="EMBL" id="QKJ25007.1"/>
    </source>
</evidence>
<dbReference type="RefSeq" id="WP_173493304.1">
    <property type="nucleotide sequence ID" value="NZ_CP054056.1"/>
</dbReference>
<evidence type="ECO:0008006" key="4">
    <source>
        <dbReference type="Google" id="ProtNLM"/>
    </source>
</evidence>
<reference evidence="2 3" key="1">
    <citation type="submission" date="2020-05" db="EMBL/GenBank/DDBJ databases">
        <title>Aquirufa sp. strain 15G-AUS-rot a new Aquirufa species.</title>
        <authorList>
            <person name="Pitt A."/>
            <person name="Hahn M.W."/>
        </authorList>
    </citation>
    <scope>NUCLEOTIDE SEQUENCE [LARGE SCALE GENOMIC DNA]</scope>
    <source>
        <strain evidence="2 3">15G-AUS-rot</strain>
    </source>
</reference>
<sequence length="121" mass="12100">MKFLKLVSISLPLVLLTGCSTGDLVSAAADAAACRAAESTIAAAAQAYEQGLIDSGILDQLNALIGDSVQGVLSSGLAQDLGDLLVALGETDSAQSSKDKVAQLSASIATRCEAVGVTFSN</sequence>
<feature type="chain" id="PRO_5038774838" description="Lipoprotein" evidence="1">
    <location>
        <begin position="23"/>
        <end position="121"/>
    </location>
</feature>